<proteinExistence type="predicted"/>
<feature type="chain" id="PRO_5047156390" evidence="1">
    <location>
        <begin position="37"/>
        <end position="374"/>
    </location>
</feature>
<evidence type="ECO:0000313" key="2">
    <source>
        <dbReference type="EMBL" id="WOF14311.1"/>
    </source>
</evidence>
<dbReference type="Pfam" id="PF16272">
    <property type="entry name" value="DUF4925"/>
    <property type="match status" value="1"/>
</dbReference>
<keyword evidence="3" id="KW-1185">Reference proteome</keyword>
<reference evidence="2 3" key="1">
    <citation type="submission" date="2019-09" db="EMBL/GenBank/DDBJ databases">
        <title>Butyricimonas paravirosa DSM 105722 (=214-4 = JCM 18677 = CCUG 65563).</title>
        <authorList>
            <person name="Le Roy T."/>
            <person name="Cani P.D."/>
        </authorList>
    </citation>
    <scope>NUCLEOTIDE SEQUENCE [LARGE SCALE GENOMIC DNA]</scope>
    <source>
        <strain evidence="2 3">DSM 105722</strain>
    </source>
</reference>
<keyword evidence="1" id="KW-0732">Signal</keyword>
<protein>
    <submittedName>
        <fullName evidence="2">DUF4925 domain-containing protein</fullName>
    </submittedName>
</protein>
<dbReference type="InterPro" id="IPR032573">
    <property type="entry name" value="DUF4925"/>
</dbReference>
<accession>A0ABZ0G0L1</accession>
<evidence type="ECO:0000313" key="3">
    <source>
        <dbReference type="Proteomes" id="UP001302374"/>
    </source>
</evidence>
<dbReference type="EMBL" id="CP043839">
    <property type="protein sequence ID" value="WOF14311.1"/>
    <property type="molecule type" value="Genomic_DNA"/>
</dbReference>
<dbReference type="Proteomes" id="UP001302374">
    <property type="component" value="Chromosome"/>
</dbReference>
<dbReference type="PROSITE" id="PS51257">
    <property type="entry name" value="PROKAR_LIPOPROTEIN"/>
    <property type="match status" value="1"/>
</dbReference>
<feature type="signal peptide" evidence="1">
    <location>
        <begin position="1"/>
        <end position="36"/>
    </location>
</feature>
<name>A0ABZ0G0L1_9BACT</name>
<gene>
    <name evidence="2" type="ORF">F1644_19535</name>
</gene>
<evidence type="ECO:0000256" key="1">
    <source>
        <dbReference type="SAM" id="SignalP"/>
    </source>
</evidence>
<sequence length="374" mass="41612">MGRKVNIFGIINYTKMKNVFLFLMALCSVASFFACSDDNDGMNPKSLNGIYANASTGNVLDLKYSNSEFFGKTVEFHTADGIKATLKLNGVIPGEMETVLSDVELISDDAGYKFTTKDENDSRTIDFVGGVENGKLVLEVNAKFNNDLIGKWLLNKENSMAMTWMTVDGKSVQLAQIRNVEGKPLGLRLTTKNIVTFALPTLKKLLPKYLKDVTFMEDGNIIATYNASKQGENGAETQDSWKTSNLNQAHYRVKDDVCCVYPNLEMIMHQMETGGTIDVVLLQQLLINGIPCHFELSEGTEATQDALYMYLNEEFFKQLIPFIKLAGTLISEDTLIPVSDSIYISLKEIMTNLPEALEKTESMNVGLNFVVENN</sequence>
<organism evidence="2 3">
    <name type="scientific">Butyricimonas paravirosa</name>
    <dbReference type="NCBI Taxonomy" id="1472417"/>
    <lineage>
        <taxon>Bacteria</taxon>
        <taxon>Pseudomonadati</taxon>
        <taxon>Bacteroidota</taxon>
        <taxon>Bacteroidia</taxon>
        <taxon>Bacteroidales</taxon>
        <taxon>Odoribacteraceae</taxon>
        <taxon>Butyricimonas</taxon>
    </lineage>
</organism>